<dbReference type="PANTHER" id="PTHR22803">
    <property type="entry name" value="MANNOSE, PHOSPHOLIPASE, LECTIN RECEPTOR RELATED"/>
    <property type="match status" value="1"/>
</dbReference>
<dbReference type="GO" id="GO:0006955">
    <property type="term" value="P:immune response"/>
    <property type="evidence" value="ECO:0000318"/>
    <property type="project" value="GO_Central"/>
</dbReference>
<dbReference type="EMBL" id="DS469543">
    <property type="protein sequence ID" value="EDO44638.1"/>
    <property type="molecule type" value="Genomic_DNA"/>
</dbReference>
<dbReference type="PhylomeDB" id="A7RVH3"/>
<name>A7RVH3_NEMVE</name>
<dbReference type="Proteomes" id="UP000001593">
    <property type="component" value="Unassembled WGS sequence"/>
</dbReference>
<dbReference type="GO" id="GO:0030246">
    <property type="term" value="F:carbohydrate binding"/>
    <property type="evidence" value="ECO:0000318"/>
    <property type="project" value="GO_Central"/>
</dbReference>
<feature type="domain" description="C-type lectin" evidence="1">
    <location>
        <begin position="9"/>
        <end position="124"/>
    </location>
</feature>
<dbReference type="AlphaFoldDB" id="A7RVH3"/>
<sequence length="133" mass="15240">TCLYGWKSYNGLCYIIAANNKQSWYKAQELCEQDGAMLAYIEDEEEFQFLRRSRPPGSSTNQYFIGLRSANDSKTWLWPDGTKAKFFKWAKGEPNNYQGNTEDCVAMDFRSLSNGSYNDVLCQESSVSGYICK</sequence>
<dbReference type="Pfam" id="PF00059">
    <property type="entry name" value="Lectin_C"/>
    <property type="match status" value="1"/>
</dbReference>
<dbReference type="eggNOG" id="KOG4297">
    <property type="taxonomic scope" value="Eukaryota"/>
</dbReference>
<evidence type="ECO:0000259" key="1">
    <source>
        <dbReference type="PROSITE" id="PS50041"/>
    </source>
</evidence>
<feature type="non-terminal residue" evidence="2">
    <location>
        <position position="1"/>
    </location>
</feature>
<dbReference type="CDD" id="cd00037">
    <property type="entry name" value="CLECT"/>
    <property type="match status" value="1"/>
</dbReference>
<dbReference type="SUPFAM" id="SSF56436">
    <property type="entry name" value="C-type lectin-like"/>
    <property type="match status" value="1"/>
</dbReference>
<organism evidence="2 3">
    <name type="scientific">Nematostella vectensis</name>
    <name type="common">Starlet sea anemone</name>
    <dbReference type="NCBI Taxonomy" id="45351"/>
    <lineage>
        <taxon>Eukaryota</taxon>
        <taxon>Metazoa</taxon>
        <taxon>Cnidaria</taxon>
        <taxon>Anthozoa</taxon>
        <taxon>Hexacorallia</taxon>
        <taxon>Actiniaria</taxon>
        <taxon>Edwardsiidae</taxon>
        <taxon>Nematostella</taxon>
    </lineage>
</organism>
<keyword evidence="3" id="KW-1185">Reference proteome</keyword>
<reference evidence="2 3" key="1">
    <citation type="journal article" date="2007" name="Science">
        <title>Sea anemone genome reveals ancestral eumetazoan gene repertoire and genomic organization.</title>
        <authorList>
            <person name="Putnam N.H."/>
            <person name="Srivastava M."/>
            <person name="Hellsten U."/>
            <person name="Dirks B."/>
            <person name="Chapman J."/>
            <person name="Salamov A."/>
            <person name="Terry A."/>
            <person name="Shapiro H."/>
            <person name="Lindquist E."/>
            <person name="Kapitonov V.V."/>
            <person name="Jurka J."/>
            <person name="Genikhovich G."/>
            <person name="Grigoriev I.V."/>
            <person name="Lucas S.M."/>
            <person name="Steele R.E."/>
            <person name="Finnerty J.R."/>
            <person name="Technau U."/>
            <person name="Martindale M.Q."/>
            <person name="Rokhsar D.S."/>
        </authorList>
    </citation>
    <scope>NUCLEOTIDE SEQUENCE [LARGE SCALE GENOMIC DNA]</scope>
    <source>
        <strain evidence="3">CH2 X CH6</strain>
    </source>
</reference>
<dbReference type="InterPro" id="IPR050111">
    <property type="entry name" value="C-type_lectin/snaclec_domain"/>
</dbReference>
<dbReference type="GO" id="GO:0038187">
    <property type="term" value="F:pattern recognition receptor activity"/>
    <property type="evidence" value="ECO:0000318"/>
    <property type="project" value="GO_Central"/>
</dbReference>
<dbReference type="SMART" id="SM00034">
    <property type="entry name" value="CLECT"/>
    <property type="match status" value="1"/>
</dbReference>
<dbReference type="PROSITE" id="PS50041">
    <property type="entry name" value="C_TYPE_LECTIN_2"/>
    <property type="match status" value="1"/>
</dbReference>
<evidence type="ECO:0000313" key="2">
    <source>
        <dbReference type="EMBL" id="EDO44638.1"/>
    </source>
</evidence>
<dbReference type="Gene3D" id="3.10.100.10">
    <property type="entry name" value="Mannose-Binding Protein A, subunit A"/>
    <property type="match status" value="1"/>
</dbReference>
<dbReference type="InterPro" id="IPR016186">
    <property type="entry name" value="C-type_lectin-like/link_sf"/>
</dbReference>
<accession>A7RVH3</accession>
<dbReference type="InterPro" id="IPR016187">
    <property type="entry name" value="CTDL_fold"/>
</dbReference>
<evidence type="ECO:0000313" key="3">
    <source>
        <dbReference type="Proteomes" id="UP000001593"/>
    </source>
</evidence>
<dbReference type="InParanoid" id="A7RVH3"/>
<dbReference type="InterPro" id="IPR001304">
    <property type="entry name" value="C-type_lectin-like"/>
</dbReference>
<proteinExistence type="predicted"/>
<protein>
    <recommendedName>
        <fullName evidence="1">C-type lectin domain-containing protein</fullName>
    </recommendedName>
</protein>
<dbReference type="GO" id="GO:0009897">
    <property type="term" value="C:external side of plasma membrane"/>
    <property type="evidence" value="ECO:0000318"/>
    <property type="project" value="GO_Central"/>
</dbReference>
<gene>
    <name evidence="2" type="ORF">NEMVEDRAFT_v1g6023</name>
</gene>
<dbReference type="HOGENOM" id="CLU_049894_10_2_1"/>
<feature type="non-terminal residue" evidence="2">
    <location>
        <position position="133"/>
    </location>
</feature>